<evidence type="ECO:0000259" key="4">
    <source>
        <dbReference type="PROSITE" id="PS01124"/>
    </source>
</evidence>
<dbReference type="GO" id="GO:0043565">
    <property type="term" value="F:sequence-specific DNA binding"/>
    <property type="evidence" value="ECO:0007669"/>
    <property type="project" value="InterPro"/>
</dbReference>
<dbReference type="GO" id="GO:0003700">
    <property type="term" value="F:DNA-binding transcription factor activity"/>
    <property type="evidence" value="ECO:0007669"/>
    <property type="project" value="InterPro"/>
</dbReference>
<dbReference type="Gene3D" id="1.10.10.60">
    <property type="entry name" value="Homeodomain-like"/>
    <property type="match status" value="2"/>
</dbReference>
<keyword evidence="2" id="KW-0238">DNA-binding</keyword>
<proteinExistence type="predicted"/>
<reference evidence="6" key="1">
    <citation type="submission" date="2016-08" db="EMBL/GenBank/DDBJ databases">
        <authorList>
            <person name="Varghese N."/>
            <person name="Submissions Spin"/>
        </authorList>
    </citation>
    <scope>NUCLEOTIDE SEQUENCE [LARGE SCALE GENOMIC DNA]</scope>
    <source>
        <strain evidence="6">HAMBI 2971</strain>
    </source>
</reference>
<evidence type="ECO:0000256" key="1">
    <source>
        <dbReference type="ARBA" id="ARBA00023015"/>
    </source>
</evidence>
<accession>A0A1C3VMN8</accession>
<dbReference type="Proteomes" id="UP000199435">
    <property type="component" value="Unassembled WGS sequence"/>
</dbReference>
<organism evidence="5 6">
    <name type="scientific">Rhizobium miluonense</name>
    <dbReference type="NCBI Taxonomy" id="411945"/>
    <lineage>
        <taxon>Bacteria</taxon>
        <taxon>Pseudomonadati</taxon>
        <taxon>Pseudomonadota</taxon>
        <taxon>Alphaproteobacteria</taxon>
        <taxon>Hyphomicrobiales</taxon>
        <taxon>Rhizobiaceae</taxon>
        <taxon>Rhizobium/Agrobacterium group</taxon>
        <taxon>Rhizobium</taxon>
    </lineage>
</organism>
<dbReference type="PANTHER" id="PTHR46796">
    <property type="entry name" value="HTH-TYPE TRANSCRIPTIONAL ACTIVATOR RHAS-RELATED"/>
    <property type="match status" value="1"/>
</dbReference>
<dbReference type="STRING" id="411945.GA0061102_10156"/>
<dbReference type="EMBL" id="FMAH01000015">
    <property type="protein sequence ID" value="SCB28744.1"/>
    <property type="molecule type" value="Genomic_DNA"/>
</dbReference>
<dbReference type="AlphaFoldDB" id="A0A1C3VMN8"/>
<evidence type="ECO:0000256" key="2">
    <source>
        <dbReference type="ARBA" id="ARBA00023125"/>
    </source>
</evidence>
<dbReference type="InterPro" id="IPR009057">
    <property type="entry name" value="Homeodomain-like_sf"/>
</dbReference>
<keyword evidence="6" id="KW-1185">Reference proteome</keyword>
<feature type="domain" description="HTH araC/xylS-type" evidence="4">
    <location>
        <begin position="188"/>
        <end position="286"/>
    </location>
</feature>
<evidence type="ECO:0000313" key="6">
    <source>
        <dbReference type="Proteomes" id="UP000199435"/>
    </source>
</evidence>
<gene>
    <name evidence="5" type="ORF">GA0061102_10156</name>
</gene>
<keyword evidence="3" id="KW-0804">Transcription</keyword>
<name>A0A1C3VMN8_9HYPH</name>
<evidence type="ECO:0000313" key="5">
    <source>
        <dbReference type="EMBL" id="SCB28744.1"/>
    </source>
</evidence>
<protein>
    <submittedName>
        <fullName evidence="5">Helix-turn-helix domain-containing protein</fullName>
    </submittedName>
</protein>
<dbReference type="PROSITE" id="PS01124">
    <property type="entry name" value="HTH_ARAC_FAMILY_2"/>
    <property type="match status" value="1"/>
</dbReference>
<dbReference type="SMART" id="SM00342">
    <property type="entry name" value="HTH_ARAC"/>
    <property type="match status" value="1"/>
</dbReference>
<dbReference type="InterPro" id="IPR018060">
    <property type="entry name" value="HTH_AraC"/>
</dbReference>
<dbReference type="Pfam" id="PF12833">
    <property type="entry name" value="HTH_18"/>
    <property type="match status" value="1"/>
</dbReference>
<dbReference type="SUPFAM" id="SSF46689">
    <property type="entry name" value="Homeodomain-like"/>
    <property type="match status" value="2"/>
</dbReference>
<sequence length="288" mass="32128">MAGGRRLVDSFGCSTTSLSEDLHFVGAAMHFYRKSGEAPHSVHASASSNAHLIGISMSGGHHREIHHEHHTQRHTFLEQDVYIRTLDEDYKANLSGTFNFALIQIDPDVLAQLADDANMESVLELRRTISTPDPVLGGLINALTLSYQSSLIRERLALAIGIHLVDTYGVATRRRRLARGGLSRRNQNLAKELILNHLDHDLSVESLAEECNMSRSAFARAFKESTGVTPYRWITNARIELSKQLLIDRSLSLEHIAAKCGFADQSHFSRVFAVHFGEPPGSWRRRLA</sequence>
<dbReference type="InterPro" id="IPR050204">
    <property type="entry name" value="AraC_XylS_family_regulators"/>
</dbReference>
<dbReference type="PANTHER" id="PTHR46796:SF14">
    <property type="entry name" value="TRANSCRIPTIONAL REGULATORY PROTEIN"/>
    <property type="match status" value="1"/>
</dbReference>
<evidence type="ECO:0000256" key="3">
    <source>
        <dbReference type="ARBA" id="ARBA00023163"/>
    </source>
</evidence>
<keyword evidence="1" id="KW-0805">Transcription regulation</keyword>